<reference evidence="3" key="1">
    <citation type="journal article" date="2014" name="BMC Genomics">
        <title>The genome sequence of the biocontrol fungus Metarhizium anisopliae and comparative genomics of Metarhizium species.</title>
        <authorList>
            <person name="Pattemore J.A."/>
            <person name="Hane J.K."/>
            <person name="Williams A.H."/>
            <person name="Wilson B.A."/>
            <person name="Stodart B.J."/>
            <person name="Ash G.J."/>
        </authorList>
    </citation>
    <scope>NUCLEOTIDE SEQUENCE [LARGE SCALE GENOMIC DNA]</scope>
    <source>
        <strain evidence="3">BRIP 53293</strain>
    </source>
</reference>
<keyword evidence="3" id="KW-1185">Reference proteome</keyword>
<evidence type="ECO:0008006" key="4">
    <source>
        <dbReference type="Google" id="ProtNLM"/>
    </source>
</evidence>
<evidence type="ECO:0000313" key="2">
    <source>
        <dbReference type="EMBL" id="KJK84168.1"/>
    </source>
</evidence>
<dbReference type="Proteomes" id="UP000054544">
    <property type="component" value="Unassembled WGS sequence"/>
</dbReference>
<accession>A0A0D9PDI1</accession>
<gene>
    <name evidence="2" type="ORF">H634G_00531</name>
</gene>
<proteinExistence type="inferred from homology"/>
<name>A0A0D9PDI1_METAN</name>
<evidence type="ECO:0000313" key="3">
    <source>
        <dbReference type="Proteomes" id="UP000054544"/>
    </source>
</evidence>
<dbReference type="InterPro" id="IPR015034">
    <property type="entry name" value="Bles03"/>
</dbReference>
<dbReference type="Pfam" id="PF08939">
    <property type="entry name" value="Bles03"/>
    <property type="match status" value="1"/>
</dbReference>
<dbReference type="EMBL" id="KE384719">
    <property type="protein sequence ID" value="KJK84168.1"/>
    <property type="molecule type" value="Genomic_DNA"/>
</dbReference>
<sequence>MDSDDSEFYGTNFPKQYRIDNWLINGFLGSPDERRQLQTRVDRFDAHAWAEQHSIWGFGSPCRSPAAAAKSTNLHNPYAGISYAWQLSETLDDFLSRLPPETTDGSEDLPWIFICNPYVSRKEKHEENGGYMKGNECEAPTEKDSHVGLVVEGGMERLELLADFRHKLELSGRSATFLKQELLQEQNQAVVDILRLAQAGKVRSGKWMLFCSPSEVNEIWGLVAKATAQNELGIAAKVNPRSQFDDFRKDRVICIYTADFQDKADVGRVLQQLKRLKLVGPGLPTMYYKPDIFTYIGISHGNPWGLAASIYSSKSFQ</sequence>
<comment type="similarity">
    <text evidence="1">Belongs to the UPF0696 family.</text>
</comment>
<dbReference type="SUPFAM" id="SSF55418">
    <property type="entry name" value="eIF4e-like"/>
    <property type="match status" value="1"/>
</dbReference>
<organism evidence="2 3">
    <name type="scientific">Metarhizium anisopliae BRIP 53293</name>
    <dbReference type="NCBI Taxonomy" id="1291518"/>
    <lineage>
        <taxon>Eukaryota</taxon>
        <taxon>Fungi</taxon>
        <taxon>Dikarya</taxon>
        <taxon>Ascomycota</taxon>
        <taxon>Pezizomycotina</taxon>
        <taxon>Sordariomycetes</taxon>
        <taxon>Hypocreomycetidae</taxon>
        <taxon>Hypocreales</taxon>
        <taxon>Clavicipitaceae</taxon>
        <taxon>Metarhizium</taxon>
    </lineage>
</organism>
<dbReference type="PANTHER" id="PTHR31977">
    <property type="entry name" value="UPF0696 PROTEIN C11ORF68"/>
    <property type="match status" value="1"/>
</dbReference>
<protein>
    <recommendedName>
        <fullName evidence="4">DUF1917 domain-containing protein</fullName>
    </recommendedName>
</protein>
<dbReference type="OrthoDB" id="10067381at2759"/>
<dbReference type="InterPro" id="IPR023398">
    <property type="entry name" value="TIF_eIF4e-like"/>
</dbReference>
<evidence type="ECO:0000256" key="1">
    <source>
        <dbReference type="ARBA" id="ARBA00010568"/>
    </source>
</evidence>
<dbReference type="AlphaFoldDB" id="A0A0D9PDI1"/>
<dbReference type="PANTHER" id="PTHR31977:SF1">
    <property type="entry name" value="UPF0696 PROTEIN C11ORF68"/>
    <property type="match status" value="1"/>
</dbReference>
<dbReference type="Gene3D" id="3.30.760.10">
    <property type="entry name" value="RNA Cap, Translation Initiation Factor Eif4e"/>
    <property type="match status" value="1"/>
</dbReference>